<sequence length="49" mass="5555">MCTLLSILEMNYQQFDLDELSSLNSFKTIAYMSQYQGLCLSNSQALINA</sequence>
<evidence type="ECO:0000313" key="2">
    <source>
        <dbReference type="Proteomes" id="UP000005291"/>
    </source>
</evidence>
<evidence type="ECO:0000313" key="1">
    <source>
        <dbReference type="EMBL" id="CCI27787.1"/>
    </source>
</evidence>
<dbReference type="EMBL" id="CAIN01000294">
    <property type="protein sequence ID" value="CCI27787.1"/>
    <property type="molecule type" value="Genomic_DNA"/>
</dbReference>
<dbReference type="Proteomes" id="UP000005291">
    <property type="component" value="Unassembled WGS sequence"/>
</dbReference>
<comment type="caution">
    <text evidence="1">The sequence shown here is derived from an EMBL/GenBank/DDBJ whole genome shotgun (WGS) entry which is preliminary data.</text>
</comment>
<protein>
    <submittedName>
        <fullName evidence="1">Uncharacterized protein</fullName>
    </submittedName>
</protein>
<dbReference type="HOGENOM" id="CLU_3137686_0_0_3"/>
<gene>
    <name evidence="1" type="ORF">MICAG_3630035</name>
</gene>
<organism evidence="1 2">
    <name type="scientific">Microcystis aeruginosa PCC 9808</name>
    <dbReference type="NCBI Taxonomy" id="1160284"/>
    <lineage>
        <taxon>Bacteria</taxon>
        <taxon>Bacillati</taxon>
        <taxon>Cyanobacteriota</taxon>
        <taxon>Cyanophyceae</taxon>
        <taxon>Oscillatoriophycideae</taxon>
        <taxon>Chroococcales</taxon>
        <taxon>Microcystaceae</taxon>
        <taxon>Microcystis</taxon>
    </lineage>
</organism>
<accession>I4I0G3</accession>
<reference evidence="1 2" key="1">
    <citation type="submission" date="2012-04" db="EMBL/GenBank/DDBJ databases">
        <authorList>
            <person name="Genoscope - CEA"/>
        </authorList>
    </citation>
    <scope>NUCLEOTIDE SEQUENCE [LARGE SCALE GENOMIC DNA]</scope>
    <source>
        <strain evidence="1 2">9808</strain>
    </source>
</reference>
<proteinExistence type="predicted"/>
<name>I4I0G3_MICAE</name>
<dbReference type="AlphaFoldDB" id="I4I0G3"/>